<gene>
    <name evidence="2" type="ORF">DPMN_047224</name>
</gene>
<dbReference type="PANTHER" id="PTHR23080">
    <property type="entry name" value="THAP DOMAIN PROTEIN"/>
    <property type="match status" value="1"/>
</dbReference>
<sequence length="169" mass="19162">MSVSLHDYEGKVSAKSFSTTLNKETQTVPHARTFETQTDCNTNICVPKSTRSFGTQSDFEVKEQGVQVTSPDLTFEDLKKSKMCMFYTGLQNVETFTLLFNELDDAEENTCRAGNGKKTERPRVLRLVDEVFLVLMRLRLGLLLEDLAQRFHVSKSTCSNITSQWTVCT</sequence>
<dbReference type="InterPro" id="IPR027805">
    <property type="entry name" value="Transposase_HTH_dom"/>
</dbReference>
<keyword evidence="3" id="KW-1185">Reference proteome</keyword>
<reference evidence="2" key="1">
    <citation type="journal article" date="2019" name="bioRxiv">
        <title>The Genome of the Zebra Mussel, Dreissena polymorpha: A Resource for Invasive Species Research.</title>
        <authorList>
            <person name="McCartney M.A."/>
            <person name="Auch B."/>
            <person name="Kono T."/>
            <person name="Mallez S."/>
            <person name="Zhang Y."/>
            <person name="Obille A."/>
            <person name="Becker A."/>
            <person name="Abrahante J.E."/>
            <person name="Garbe J."/>
            <person name="Badalamenti J.P."/>
            <person name="Herman A."/>
            <person name="Mangelson H."/>
            <person name="Liachko I."/>
            <person name="Sullivan S."/>
            <person name="Sone E.D."/>
            <person name="Koren S."/>
            <person name="Silverstein K.A.T."/>
            <person name="Beckman K.B."/>
            <person name="Gohl D.M."/>
        </authorList>
    </citation>
    <scope>NUCLEOTIDE SEQUENCE</scope>
    <source>
        <strain evidence="2">Duluth1</strain>
        <tissue evidence="2">Whole animal</tissue>
    </source>
</reference>
<organism evidence="2 3">
    <name type="scientific">Dreissena polymorpha</name>
    <name type="common">Zebra mussel</name>
    <name type="synonym">Mytilus polymorpha</name>
    <dbReference type="NCBI Taxonomy" id="45954"/>
    <lineage>
        <taxon>Eukaryota</taxon>
        <taxon>Metazoa</taxon>
        <taxon>Spiralia</taxon>
        <taxon>Lophotrochozoa</taxon>
        <taxon>Mollusca</taxon>
        <taxon>Bivalvia</taxon>
        <taxon>Autobranchia</taxon>
        <taxon>Heteroconchia</taxon>
        <taxon>Euheterodonta</taxon>
        <taxon>Imparidentia</taxon>
        <taxon>Neoheterodontei</taxon>
        <taxon>Myida</taxon>
        <taxon>Dreissenoidea</taxon>
        <taxon>Dreissenidae</taxon>
        <taxon>Dreissena</taxon>
    </lineage>
</organism>
<evidence type="ECO:0000313" key="3">
    <source>
        <dbReference type="Proteomes" id="UP000828390"/>
    </source>
</evidence>
<dbReference type="Proteomes" id="UP000828390">
    <property type="component" value="Unassembled WGS sequence"/>
</dbReference>
<evidence type="ECO:0000259" key="1">
    <source>
        <dbReference type="Pfam" id="PF13613"/>
    </source>
</evidence>
<accession>A0A9D4D7N4</accession>
<evidence type="ECO:0000313" key="2">
    <source>
        <dbReference type="EMBL" id="KAH3740518.1"/>
    </source>
</evidence>
<comment type="caution">
    <text evidence="2">The sequence shown here is derived from an EMBL/GenBank/DDBJ whole genome shotgun (WGS) entry which is preliminary data.</text>
</comment>
<dbReference type="Pfam" id="PF13613">
    <property type="entry name" value="HTH_Tnp_4"/>
    <property type="match status" value="1"/>
</dbReference>
<name>A0A9D4D7N4_DREPO</name>
<dbReference type="EMBL" id="JAIWYP010000011">
    <property type="protein sequence ID" value="KAH3740518.1"/>
    <property type="molecule type" value="Genomic_DNA"/>
</dbReference>
<dbReference type="PANTHER" id="PTHR23080:SF143">
    <property type="entry name" value="SI:DKEY-56D12.4"/>
    <property type="match status" value="1"/>
</dbReference>
<proteinExistence type="predicted"/>
<dbReference type="AlphaFoldDB" id="A0A9D4D7N4"/>
<reference evidence="2" key="2">
    <citation type="submission" date="2020-11" db="EMBL/GenBank/DDBJ databases">
        <authorList>
            <person name="McCartney M.A."/>
            <person name="Auch B."/>
            <person name="Kono T."/>
            <person name="Mallez S."/>
            <person name="Becker A."/>
            <person name="Gohl D.M."/>
            <person name="Silverstein K.A.T."/>
            <person name="Koren S."/>
            <person name="Bechman K.B."/>
            <person name="Herman A."/>
            <person name="Abrahante J.E."/>
            <person name="Garbe J."/>
        </authorList>
    </citation>
    <scope>NUCLEOTIDE SEQUENCE</scope>
    <source>
        <strain evidence="2">Duluth1</strain>
        <tissue evidence="2">Whole animal</tissue>
    </source>
</reference>
<protein>
    <recommendedName>
        <fullName evidence="1">Transposase Helix-turn-helix domain-containing protein</fullName>
    </recommendedName>
</protein>
<feature type="domain" description="Transposase Helix-turn-helix" evidence="1">
    <location>
        <begin position="125"/>
        <end position="166"/>
    </location>
</feature>